<keyword evidence="6" id="KW-0539">Nucleus</keyword>
<evidence type="ECO:0000313" key="8">
    <source>
        <dbReference type="EMBL" id="EDV24026.1"/>
    </source>
</evidence>
<keyword evidence="5" id="KW-0690">Ribosome biogenesis</keyword>
<dbReference type="OrthoDB" id="5072at2759"/>
<dbReference type="PANTHER" id="PTHR14211">
    <property type="entry name" value="GLIOMA SUPPRESSOR CANDIDATE REGION GENE 2"/>
    <property type="match status" value="1"/>
</dbReference>
<dbReference type="eggNOG" id="KOG2823">
    <property type="taxonomic scope" value="Eukaryota"/>
</dbReference>
<dbReference type="Pfam" id="PF07767">
    <property type="entry name" value="Nop53"/>
    <property type="match status" value="1"/>
</dbReference>
<evidence type="ECO:0000256" key="4">
    <source>
        <dbReference type="ARBA" id="ARBA00018339"/>
    </source>
</evidence>
<keyword evidence="9" id="KW-1185">Reference proteome</keyword>
<dbReference type="PANTHER" id="PTHR14211:SF7">
    <property type="entry name" value="RIBOSOME BIOGENESIS PROTEIN NOP53"/>
    <property type="match status" value="1"/>
</dbReference>
<evidence type="ECO:0000256" key="7">
    <source>
        <dbReference type="SAM" id="MobiDB-lite"/>
    </source>
</evidence>
<dbReference type="FunCoup" id="B3S0K6">
    <property type="interactions" value="1336"/>
</dbReference>
<sequence length="403" mass="46183">MVRKRYSKKSKSVWRKKTDISDVEAHLEEVRRDERLGGPASLKSNDELFYVERGTEDAKSDQVPAIKEKKNRKRKPLTIESLLKPVSKVEAIKRKTNSKDYNLDLELKKKKKLIGKTSNSKEKVPDNSNSQQVYSLWQSDESLAANNSKGIKKGDQIASTTKDQYKRPVSVAKIETEVPNVQICSSGASYNPAYDDHQVLLRDAIDEEMKSLKKQEKLDRKLALPENFQNDVTTWKEEMSCGLFQTEENEDDVNSSASDDDIAVGNTRTGARRRLTLREKRLKKIRKLRAMANNDVKLKKSRMQDIYRWKATYSKIDLRASKEGALLSLENQLDLYANVVLNFMRRNLTGVSAYIKVNERLHVIKDSNCGDYRNICDDIRLCMSIRVVHSIRCVAYDLVVGTL</sequence>
<dbReference type="GeneID" id="6754397"/>
<dbReference type="InterPro" id="IPR011687">
    <property type="entry name" value="Nop53/GLTSCR2"/>
</dbReference>
<dbReference type="InParanoid" id="B3S0K6"/>
<dbReference type="CTD" id="6754397"/>
<comment type="similarity">
    <text evidence="3">Belongs to the NOP53 family.</text>
</comment>
<dbReference type="AlphaFoldDB" id="B3S0K6"/>
<dbReference type="OMA" id="KPYDLWG"/>
<evidence type="ECO:0000256" key="3">
    <source>
        <dbReference type="ARBA" id="ARBA00008838"/>
    </source>
</evidence>
<accession>B3S0K6</accession>
<protein>
    <recommendedName>
        <fullName evidence="4">Ribosome biogenesis protein NOP53</fullName>
    </recommendedName>
</protein>
<dbReference type="GO" id="GO:0000027">
    <property type="term" value="P:ribosomal large subunit assembly"/>
    <property type="evidence" value="ECO:0000318"/>
    <property type="project" value="GO_Central"/>
</dbReference>
<dbReference type="PhylomeDB" id="B3S0K6"/>
<dbReference type="KEGG" id="tad:TRIADDRAFT_57084"/>
<gene>
    <name evidence="8" type="ORF">TRIADDRAFT_57084</name>
</gene>
<feature type="region of interest" description="Disordered" evidence="7">
    <location>
        <begin position="53"/>
        <end position="76"/>
    </location>
</feature>
<dbReference type="GO" id="GO:0005654">
    <property type="term" value="C:nucleoplasm"/>
    <property type="evidence" value="ECO:0007669"/>
    <property type="project" value="UniProtKB-SubCell"/>
</dbReference>
<comment type="subcellular location">
    <subcellularLocation>
        <location evidence="1">Nucleus</location>
        <location evidence="1">Nucleolus</location>
    </subcellularLocation>
    <subcellularLocation>
        <location evidence="2">Nucleus</location>
        <location evidence="2">Nucleoplasm</location>
    </subcellularLocation>
</comment>
<evidence type="ECO:0000256" key="1">
    <source>
        <dbReference type="ARBA" id="ARBA00004604"/>
    </source>
</evidence>
<proteinExistence type="inferred from homology"/>
<dbReference type="STRING" id="10228.B3S0K6"/>
<evidence type="ECO:0000313" key="9">
    <source>
        <dbReference type="Proteomes" id="UP000009022"/>
    </source>
</evidence>
<dbReference type="GO" id="GO:0008097">
    <property type="term" value="F:5S rRNA binding"/>
    <property type="evidence" value="ECO:0000318"/>
    <property type="project" value="GO_Central"/>
</dbReference>
<evidence type="ECO:0000256" key="2">
    <source>
        <dbReference type="ARBA" id="ARBA00004642"/>
    </source>
</evidence>
<dbReference type="RefSeq" id="XP_002113552.1">
    <property type="nucleotide sequence ID" value="XM_002113516.1"/>
</dbReference>
<evidence type="ECO:0000256" key="5">
    <source>
        <dbReference type="ARBA" id="ARBA00022517"/>
    </source>
</evidence>
<reference evidence="8 9" key="1">
    <citation type="journal article" date="2008" name="Nature">
        <title>The Trichoplax genome and the nature of placozoans.</title>
        <authorList>
            <person name="Srivastava M."/>
            <person name="Begovic E."/>
            <person name="Chapman J."/>
            <person name="Putnam N.H."/>
            <person name="Hellsten U."/>
            <person name="Kawashima T."/>
            <person name="Kuo A."/>
            <person name="Mitros T."/>
            <person name="Salamov A."/>
            <person name="Carpenter M.L."/>
            <person name="Signorovitch A.Y."/>
            <person name="Moreno M.A."/>
            <person name="Kamm K."/>
            <person name="Grimwood J."/>
            <person name="Schmutz J."/>
            <person name="Shapiro H."/>
            <person name="Grigoriev I.V."/>
            <person name="Buss L.W."/>
            <person name="Schierwater B."/>
            <person name="Dellaporta S.L."/>
            <person name="Rokhsar D.S."/>
        </authorList>
    </citation>
    <scope>NUCLEOTIDE SEQUENCE [LARGE SCALE GENOMIC DNA]</scope>
    <source>
        <strain evidence="8 9">Grell-BS-1999</strain>
    </source>
</reference>
<dbReference type="HOGENOM" id="CLU_683960_0_0_1"/>
<dbReference type="GO" id="GO:0006364">
    <property type="term" value="P:rRNA processing"/>
    <property type="evidence" value="ECO:0000318"/>
    <property type="project" value="GO_Central"/>
</dbReference>
<dbReference type="Proteomes" id="UP000009022">
    <property type="component" value="Unassembled WGS sequence"/>
</dbReference>
<name>B3S0K6_TRIAD</name>
<dbReference type="GO" id="GO:0005730">
    <property type="term" value="C:nucleolus"/>
    <property type="evidence" value="ECO:0000318"/>
    <property type="project" value="GO_Central"/>
</dbReference>
<dbReference type="EMBL" id="DS985246">
    <property type="protein sequence ID" value="EDV24026.1"/>
    <property type="molecule type" value="Genomic_DNA"/>
</dbReference>
<organism evidence="8 9">
    <name type="scientific">Trichoplax adhaerens</name>
    <name type="common">Trichoplax reptans</name>
    <dbReference type="NCBI Taxonomy" id="10228"/>
    <lineage>
        <taxon>Eukaryota</taxon>
        <taxon>Metazoa</taxon>
        <taxon>Placozoa</taxon>
        <taxon>Uniplacotomia</taxon>
        <taxon>Trichoplacea</taxon>
        <taxon>Trichoplacidae</taxon>
        <taxon>Trichoplax</taxon>
    </lineage>
</organism>
<evidence type="ECO:0000256" key="6">
    <source>
        <dbReference type="ARBA" id="ARBA00023242"/>
    </source>
</evidence>